<dbReference type="AlphaFoldDB" id="A0A9R1RDW0"/>
<sequence length="151" mass="16234">MGNIHQAGVKKDDHGGGDNQQLQVVSVLELQAGVVEDQPQPLGGWHAVEATSMLENCKANSTATDGGTSSRIDILGPATEQNIPKPSDPPHPCPPPQSLPEGVQSVLKTSRVNRKCIGDGDGFTAYEERIAGDTNIRDPPKYKIRMKYVYC</sequence>
<evidence type="ECO:0000313" key="2">
    <source>
        <dbReference type="EMBL" id="VAH37747.1"/>
    </source>
</evidence>
<dbReference type="Proteomes" id="UP000324705">
    <property type="component" value="Chromosome 2A"/>
</dbReference>
<accession>A0A9R1RDW0</accession>
<keyword evidence="3" id="KW-1185">Reference proteome</keyword>
<evidence type="ECO:0000313" key="3">
    <source>
        <dbReference type="Proteomes" id="UP000324705"/>
    </source>
</evidence>
<name>A0A9R1RDW0_TRITD</name>
<feature type="region of interest" description="Disordered" evidence="1">
    <location>
        <begin position="59"/>
        <end position="102"/>
    </location>
</feature>
<dbReference type="Gramene" id="TRITD2Av1G273610.5">
    <property type="protein sequence ID" value="TRITD2Av1G273610.5"/>
    <property type="gene ID" value="TRITD2Av1G273610"/>
</dbReference>
<reference evidence="2 3" key="1">
    <citation type="submission" date="2017-09" db="EMBL/GenBank/DDBJ databases">
        <authorList>
            <consortium name="International Durum Wheat Genome Sequencing Consortium (IDWGSC)"/>
            <person name="Milanesi L."/>
        </authorList>
    </citation>
    <scope>NUCLEOTIDE SEQUENCE [LARGE SCALE GENOMIC DNA]</scope>
    <source>
        <strain evidence="3">cv. Svevo</strain>
    </source>
</reference>
<proteinExistence type="predicted"/>
<feature type="compositionally biased region" description="Polar residues" evidence="1">
    <location>
        <begin position="59"/>
        <end position="71"/>
    </location>
</feature>
<feature type="compositionally biased region" description="Pro residues" evidence="1">
    <location>
        <begin position="86"/>
        <end position="98"/>
    </location>
</feature>
<gene>
    <name evidence="2" type="ORF">TRITD_2Av1G273610</name>
</gene>
<protein>
    <submittedName>
        <fullName evidence="2">Uncharacterized protein</fullName>
    </submittedName>
</protein>
<organism evidence="2 3">
    <name type="scientific">Triticum turgidum subsp. durum</name>
    <name type="common">Durum wheat</name>
    <name type="synonym">Triticum durum</name>
    <dbReference type="NCBI Taxonomy" id="4567"/>
    <lineage>
        <taxon>Eukaryota</taxon>
        <taxon>Viridiplantae</taxon>
        <taxon>Streptophyta</taxon>
        <taxon>Embryophyta</taxon>
        <taxon>Tracheophyta</taxon>
        <taxon>Spermatophyta</taxon>
        <taxon>Magnoliopsida</taxon>
        <taxon>Liliopsida</taxon>
        <taxon>Poales</taxon>
        <taxon>Poaceae</taxon>
        <taxon>BOP clade</taxon>
        <taxon>Pooideae</taxon>
        <taxon>Triticodae</taxon>
        <taxon>Triticeae</taxon>
        <taxon>Triticinae</taxon>
        <taxon>Triticum</taxon>
    </lineage>
</organism>
<dbReference type="EMBL" id="LT934113">
    <property type="protein sequence ID" value="VAH37747.1"/>
    <property type="molecule type" value="Genomic_DNA"/>
</dbReference>
<evidence type="ECO:0000256" key="1">
    <source>
        <dbReference type="SAM" id="MobiDB-lite"/>
    </source>
</evidence>